<accession>A0A6G9H2F4</accession>
<name>A0A6G9H2F4_9ACTN</name>
<gene>
    <name evidence="2" type="ORF">HA039_22650</name>
</gene>
<dbReference type="RefSeq" id="WP_167032831.1">
    <property type="nucleotide sequence ID" value="NZ_CP050177.1"/>
</dbReference>
<organism evidence="2 3">
    <name type="scientific">Streptomyces liangshanensis</name>
    <dbReference type="NCBI Taxonomy" id="2717324"/>
    <lineage>
        <taxon>Bacteria</taxon>
        <taxon>Bacillati</taxon>
        <taxon>Actinomycetota</taxon>
        <taxon>Actinomycetes</taxon>
        <taxon>Kitasatosporales</taxon>
        <taxon>Streptomycetaceae</taxon>
        <taxon>Streptomyces</taxon>
    </lineage>
</organism>
<feature type="region of interest" description="Disordered" evidence="1">
    <location>
        <begin position="41"/>
        <end position="123"/>
    </location>
</feature>
<evidence type="ECO:0000256" key="1">
    <source>
        <dbReference type="SAM" id="MobiDB-lite"/>
    </source>
</evidence>
<dbReference type="EMBL" id="CP050177">
    <property type="protein sequence ID" value="QIQ04708.1"/>
    <property type="molecule type" value="Genomic_DNA"/>
</dbReference>
<evidence type="ECO:0008006" key="4">
    <source>
        <dbReference type="Google" id="ProtNLM"/>
    </source>
</evidence>
<evidence type="ECO:0000313" key="2">
    <source>
        <dbReference type="EMBL" id="QIQ04708.1"/>
    </source>
</evidence>
<dbReference type="AlphaFoldDB" id="A0A6G9H2F4"/>
<sequence length="191" mass="20311">MRIGLVHAIAWSLATGAAVTLSWWGVHTVMAGTAYDPPRAVPIGKDNATTQGARPVVSSTHRPPSPSASRSVSPPAPKPRKSVKPSPTLSFTPVPVPSQSYGGSASRPAVEPSPPASPGNVKSYTVDGGRVVLDIGDVSAELVSATPDAGWQMQVWTQPTWIRVTFTRDGREVSVFCTWHDHPPLVEFDDR</sequence>
<keyword evidence="3" id="KW-1185">Reference proteome</keyword>
<proteinExistence type="predicted"/>
<dbReference type="Proteomes" id="UP000501179">
    <property type="component" value="Chromosome"/>
</dbReference>
<evidence type="ECO:0000313" key="3">
    <source>
        <dbReference type="Proteomes" id="UP000501179"/>
    </source>
</evidence>
<reference evidence="2 3" key="1">
    <citation type="submission" date="2020-03" db="EMBL/GenBank/DDBJ databases">
        <title>A novel species.</title>
        <authorList>
            <person name="Gao J."/>
        </authorList>
    </citation>
    <scope>NUCLEOTIDE SEQUENCE [LARGE SCALE GENOMIC DNA]</scope>
    <source>
        <strain evidence="2 3">QMT-12</strain>
    </source>
</reference>
<protein>
    <recommendedName>
        <fullName evidence="4">Secreted protein</fullName>
    </recommendedName>
</protein>
<feature type="compositionally biased region" description="Polar residues" evidence="1">
    <location>
        <begin position="47"/>
        <end position="61"/>
    </location>
</feature>
<dbReference type="KEGG" id="slia:HA039_22650"/>